<organism evidence="1">
    <name type="scientific">Rhizophora mucronata</name>
    <name type="common">Asiatic mangrove</name>
    <dbReference type="NCBI Taxonomy" id="61149"/>
    <lineage>
        <taxon>Eukaryota</taxon>
        <taxon>Viridiplantae</taxon>
        <taxon>Streptophyta</taxon>
        <taxon>Embryophyta</taxon>
        <taxon>Tracheophyta</taxon>
        <taxon>Spermatophyta</taxon>
        <taxon>Magnoliopsida</taxon>
        <taxon>eudicotyledons</taxon>
        <taxon>Gunneridae</taxon>
        <taxon>Pentapetalae</taxon>
        <taxon>rosids</taxon>
        <taxon>fabids</taxon>
        <taxon>Malpighiales</taxon>
        <taxon>Rhizophoraceae</taxon>
        <taxon>Rhizophora</taxon>
    </lineage>
</organism>
<evidence type="ECO:0000313" key="1">
    <source>
        <dbReference type="EMBL" id="MBX46007.1"/>
    </source>
</evidence>
<name>A0A2P2NU08_RHIMU</name>
<protein>
    <submittedName>
        <fullName evidence="1">Uncharacterized protein</fullName>
    </submittedName>
</protein>
<dbReference type="AlphaFoldDB" id="A0A2P2NU08"/>
<accession>A0A2P2NU08</accession>
<proteinExistence type="predicted"/>
<dbReference type="EMBL" id="GGEC01065523">
    <property type="protein sequence ID" value="MBX46007.1"/>
    <property type="molecule type" value="Transcribed_RNA"/>
</dbReference>
<reference evidence="1" key="1">
    <citation type="submission" date="2018-02" db="EMBL/GenBank/DDBJ databases">
        <title>Rhizophora mucronata_Transcriptome.</title>
        <authorList>
            <person name="Meera S.P."/>
            <person name="Sreeshan A."/>
            <person name="Augustine A."/>
        </authorList>
    </citation>
    <scope>NUCLEOTIDE SEQUENCE</scope>
    <source>
        <tissue evidence="1">Leaf</tissue>
    </source>
</reference>
<sequence>MYRIPPKEVSSHELLNSNNNRVRAVPNSMQVMHCQAYNS</sequence>